<keyword evidence="2" id="KW-1185">Reference proteome</keyword>
<reference evidence="1" key="2">
    <citation type="submission" date="2013-11" db="EMBL/GenBank/DDBJ databases">
        <title>Draft genome sequence of Bacteroides uniformis (ATCC 8492).</title>
        <authorList>
            <person name="Sudarsanam P."/>
            <person name="Ley R."/>
            <person name="Guruge J."/>
            <person name="Turnbaugh P.J."/>
            <person name="Mahowald M."/>
            <person name="Liep D."/>
            <person name="Gordon J."/>
        </authorList>
    </citation>
    <scope>NUCLEOTIDE SEQUENCE</scope>
    <source>
        <strain evidence="1">ATCC 8492</strain>
    </source>
</reference>
<comment type="caution">
    <text evidence="1">The sequence shown here is derived from an EMBL/GenBank/DDBJ whole genome shotgun (WGS) entry which is preliminary data.</text>
</comment>
<evidence type="ECO:0000313" key="1">
    <source>
        <dbReference type="EMBL" id="EDO53646.1"/>
    </source>
</evidence>
<evidence type="ECO:0000313" key="2">
    <source>
        <dbReference type="Proteomes" id="UP000004110"/>
    </source>
</evidence>
<organism evidence="1 2">
    <name type="scientific">Bacteroides uniformis (strain ATCC 8492 / DSM 6597 / CCUG 4942 / CIP 103695 / JCM 5828 / KCTC 5204 / NCTC 13054 / VPI 0061)</name>
    <dbReference type="NCBI Taxonomy" id="411479"/>
    <lineage>
        <taxon>Bacteria</taxon>
        <taxon>Pseudomonadati</taxon>
        <taxon>Bacteroidota</taxon>
        <taxon>Bacteroidia</taxon>
        <taxon>Bacteroidales</taxon>
        <taxon>Bacteroidaceae</taxon>
        <taxon>Bacteroides</taxon>
    </lineage>
</organism>
<dbReference type="EMBL" id="AAYH02000045">
    <property type="protein sequence ID" value="EDO53646.1"/>
    <property type="molecule type" value="Genomic_DNA"/>
</dbReference>
<dbReference type="AlphaFoldDB" id="A0ABC9NA98"/>
<reference evidence="1" key="1">
    <citation type="submission" date="2007-06" db="EMBL/GenBank/DDBJ databases">
        <authorList>
            <person name="Fulton L."/>
            <person name="Clifton S."/>
            <person name="Fulton B."/>
            <person name="Xu J."/>
            <person name="Minx P."/>
            <person name="Pepin K.H."/>
            <person name="Johnson M."/>
            <person name="Thiruvilangam P."/>
            <person name="Bhonagiri V."/>
            <person name="Nash W.E."/>
            <person name="Mardis E.R."/>
            <person name="Wilson R.K."/>
        </authorList>
    </citation>
    <scope>NUCLEOTIDE SEQUENCE [LARGE SCALE GENOMIC DNA]</scope>
    <source>
        <strain evidence="1">ATCC 8492</strain>
    </source>
</reference>
<proteinExistence type="predicted"/>
<accession>A0ABC9NA98</accession>
<name>A0ABC9NA98_BACUC</name>
<protein>
    <submittedName>
        <fullName evidence="1">Uncharacterized protein</fullName>
    </submittedName>
</protein>
<gene>
    <name evidence="1" type="ORF">BACUNI_02925</name>
</gene>
<sequence length="50" mass="5910">MQSGNYGGSYIRFIARSDAGNNYFGVFHIHMFYWHTKIELIFDETEKTLC</sequence>
<dbReference type="Proteomes" id="UP000004110">
    <property type="component" value="Unassembled WGS sequence"/>
</dbReference>